<organism evidence="7 8">
    <name type="scientific">Myriangium duriaei CBS 260.36</name>
    <dbReference type="NCBI Taxonomy" id="1168546"/>
    <lineage>
        <taxon>Eukaryota</taxon>
        <taxon>Fungi</taxon>
        <taxon>Dikarya</taxon>
        <taxon>Ascomycota</taxon>
        <taxon>Pezizomycotina</taxon>
        <taxon>Dothideomycetes</taxon>
        <taxon>Dothideomycetidae</taxon>
        <taxon>Myriangiales</taxon>
        <taxon>Myriangiaceae</taxon>
        <taxon>Myriangium</taxon>
    </lineage>
</organism>
<evidence type="ECO:0000256" key="5">
    <source>
        <dbReference type="ARBA" id="ARBA00023027"/>
    </source>
</evidence>
<gene>
    <name evidence="7" type="ORF">K461DRAFT_295119</name>
</gene>
<keyword evidence="4" id="KW-0808">Transferase</keyword>
<sequence length="287" mass="30908">MPPRGPMPRDVQVSKKLSWLLRHHIQSEGLAMNSGGYVNVQDVLNNRNIKSLKVSFEELRQLVASNDKQRFSMIPVSASSTSALPNEKSSAESGTLDKFAADLQSTLPQDYLIRANQGHSVAVDAESLLTRIDESNLPATCIHGTTHSAWTLIVSTGGLKRMTRQHVHFASGLPAGFKSIIDKADPGAEQTAPVISGMRNSSTVLIFLDIKRAVEGGIKFWLSENGVILTEGDENGIVPLTFFKSVEDRTGGQGLLVQDGKILKDAPAAWATKGSGRRGGRPGGRGR</sequence>
<dbReference type="Proteomes" id="UP000799439">
    <property type="component" value="Unassembled WGS sequence"/>
</dbReference>
<dbReference type="Gene3D" id="1.10.10.970">
    <property type="entry name" value="RNA 2'-phosphotransferase, Tpt1/KptA family, N-terminal domain"/>
    <property type="match status" value="1"/>
</dbReference>
<keyword evidence="8" id="KW-1185">Reference proteome</keyword>
<comment type="function">
    <text evidence="1">Catalyzes the last step of tRNA splicing, the transfer of the splice junction 2'-phosphate from ligated tRNA to NAD to produce ADP-ribose 1''-2'' cyclic phosphate.</text>
</comment>
<evidence type="ECO:0000256" key="3">
    <source>
        <dbReference type="ARBA" id="ARBA00012007"/>
    </source>
</evidence>
<keyword evidence="5" id="KW-0520">NAD</keyword>
<evidence type="ECO:0000313" key="7">
    <source>
        <dbReference type="EMBL" id="KAF2151028.1"/>
    </source>
</evidence>
<dbReference type="PANTHER" id="PTHR12684">
    <property type="entry name" value="PUTATIVE PHOSPHOTRANSFERASE"/>
    <property type="match status" value="1"/>
</dbReference>
<proteinExistence type="inferred from homology"/>
<comment type="similarity">
    <text evidence="2">Belongs to the KptA/TPT1 family.</text>
</comment>
<name>A0A9P4IW46_9PEZI</name>
<comment type="catalytic activity">
    <reaction evidence="6">
        <text>2'-phospho-[ligated tRNA] + NAD(+) = mature tRNA + ADP-alpha-D-ribose 1'',2''-cyclic phosphate + nicotinamide</text>
        <dbReference type="Rhea" id="RHEA:23324"/>
        <dbReference type="Rhea" id="RHEA-COMP:11106"/>
        <dbReference type="Rhea" id="RHEA-COMP:11107"/>
        <dbReference type="ChEBI" id="CHEBI:17154"/>
        <dbReference type="ChEBI" id="CHEBI:57540"/>
        <dbReference type="ChEBI" id="CHEBI:76596"/>
        <dbReference type="ChEBI" id="CHEBI:82883"/>
        <dbReference type="ChEBI" id="CHEBI:85027"/>
        <dbReference type="EC" id="2.7.1.160"/>
    </reaction>
</comment>
<dbReference type="Pfam" id="PF01885">
    <property type="entry name" value="PTS_2-RNA"/>
    <property type="match status" value="1"/>
</dbReference>
<dbReference type="EC" id="2.7.1.160" evidence="3"/>
<dbReference type="InterPro" id="IPR042080">
    <property type="entry name" value="RNA_2'-PTrans_N"/>
</dbReference>
<dbReference type="Gene3D" id="3.20.170.30">
    <property type="match status" value="1"/>
</dbReference>
<evidence type="ECO:0000256" key="6">
    <source>
        <dbReference type="ARBA" id="ARBA00047949"/>
    </source>
</evidence>
<dbReference type="InterPro" id="IPR042081">
    <property type="entry name" value="RNA_2'-PTrans_C"/>
</dbReference>
<dbReference type="GO" id="GO:0000215">
    <property type="term" value="F:tRNA 2'-phosphotransferase activity"/>
    <property type="evidence" value="ECO:0007669"/>
    <property type="project" value="UniProtKB-EC"/>
</dbReference>
<dbReference type="SUPFAM" id="SSF56399">
    <property type="entry name" value="ADP-ribosylation"/>
    <property type="match status" value="1"/>
</dbReference>
<accession>A0A9P4IW46</accession>
<dbReference type="OrthoDB" id="419694at2759"/>
<protein>
    <recommendedName>
        <fullName evidence="3">2'-phosphotransferase</fullName>
        <ecNumber evidence="3">2.7.1.160</ecNumber>
    </recommendedName>
</protein>
<dbReference type="PANTHER" id="PTHR12684:SF2">
    <property type="entry name" value="TRNA 2'-PHOSPHOTRANSFERASE 1"/>
    <property type="match status" value="1"/>
</dbReference>
<dbReference type="GO" id="GO:0006388">
    <property type="term" value="P:tRNA splicing, via endonucleolytic cleavage and ligation"/>
    <property type="evidence" value="ECO:0007669"/>
    <property type="project" value="TreeGrafter"/>
</dbReference>
<comment type="caution">
    <text evidence="7">The sequence shown here is derived from an EMBL/GenBank/DDBJ whole genome shotgun (WGS) entry which is preliminary data.</text>
</comment>
<dbReference type="AlphaFoldDB" id="A0A9P4IW46"/>
<evidence type="ECO:0000256" key="4">
    <source>
        <dbReference type="ARBA" id="ARBA00022679"/>
    </source>
</evidence>
<dbReference type="InterPro" id="IPR002745">
    <property type="entry name" value="Ptrans_KptA/Tpt1"/>
</dbReference>
<evidence type="ECO:0000313" key="8">
    <source>
        <dbReference type="Proteomes" id="UP000799439"/>
    </source>
</evidence>
<evidence type="ECO:0000256" key="2">
    <source>
        <dbReference type="ARBA" id="ARBA00009836"/>
    </source>
</evidence>
<evidence type="ECO:0000256" key="1">
    <source>
        <dbReference type="ARBA" id="ARBA00003343"/>
    </source>
</evidence>
<reference evidence="7" key="1">
    <citation type="journal article" date="2020" name="Stud. Mycol.">
        <title>101 Dothideomycetes genomes: a test case for predicting lifestyles and emergence of pathogens.</title>
        <authorList>
            <person name="Haridas S."/>
            <person name="Albert R."/>
            <person name="Binder M."/>
            <person name="Bloem J."/>
            <person name="Labutti K."/>
            <person name="Salamov A."/>
            <person name="Andreopoulos B."/>
            <person name="Baker S."/>
            <person name="Barry K."/>
            <person name="Bills G."/>
            <person name="Bluhm B."/>
            <person name="Cannon C."/>
            <person name="Castanera R."/>
            <person name="Culley D."/>
            <person name="Daum C."/>
            <person name="Ezra D."/>
            <person name="Gonzalez J."/>
            <person name="Henrissat B."/>
            <person name="Kuo A."/>
            <person name="Liang C."/>
            <person name="Lipzen A."/>
            <person name="Lutzoni F."/>
            <person name="Magnuson J."/>
            <person name="Mondo S."/>
            <person name="Nolan M."/>
            <person name="Ohm R."/>
            <person name="Pangilinan J."/>
            <person name="Park H.-J."/>
            <person name="Ramirez L."/>
            <person name="Alfaro M."/>
            <person name="Sun H."/>
            <person name="Tritt A."/>
            <person name="Yoshinaga Y."/>
            <person name="Zwiers L.-H."/>
            <person name="Turgeon B."/>
            <person name="Goodwin S."/>
            <person name="Spatafora J."/>
            <person name="Crous P."/>
            <person name="Grigoriev I."/>
        </authorList>
    </citation>
    <scope>NUCLEOTIDE SEQUENCE</scope>
    <source>
        <strain evidence="7">CBS 260.36</strain>
    </source>
</reference>
<dbReference type="EMBL" id="ML996088">
    <property type="protein sequence ID" value="KAF2151028.1"/>
    <property type="molecule type" value="Genomic_DNA"/>
</dbReference>